<accession>A0AAF0W4A6</accession>
<evidence type="ECO:0000256" key="2">
    <source>
        <dbReference type="ARBA" id="ARBA00004191"/>
    </source>
</evidence>
<comment type="similarity">
    <text evidence="3 6">Belongs to the pectinacetylesterase family.</text>
</comment>
<dbReference type="GO" id="GO:0009505">
    <property type="term" value="C:plant-type cell wall"/>
    <property type="evidence" value="ECO:0007669"/>
    <property type="project" value="TreeGrafter"/>
</dbReference>
<evidence type="ECO:0000256" key="3">
    <source>
        <dbReference type="ARBA" id="ARBA00005784"/>
    </source>
</evidence>
<dbReference type="Pfam" id="PF03283">
    <property type="entry name" value="PAE"/>
    <property type="match status" value="1"/>
</dbReference>
<keyword evidence="5 6" id="KW-0961">Cell wall biogenesis/degradation</keyword>
<dbReference type="SUPFAM" id="SSF53474">
    <property type="entry name" value="alpha/beta-Hydrolases"/>
    <property type="match status" value="1"/>
</dbReference>
<comment type="function">
    <text evidence="1 6">Hydrolyzes acetyl esters in homogalacturonan regions of pectin. In type I primary cell wall, galacturonic acid residues of pectin can be acetylated at the O-2 and O-3 positions. Decreasing the degree of acetylation of pectin gels in vitro alters their physical properties.</text>
</comment>
<proteinExistence type="inferred from homology"/>
<keyword evidence="4 6" id="KW-0134">Cell wall</keyword>
<keyword evidence="8" id="KW-1185">Reference proteome</keyword>
<feature type="chain" id="PRO_5041768637" description="Pectin acetylesterase" evidence="6">
    <location>
        <begin position="25"/>
        <end position="462"/>
    </location>
</feature>
<evidence type="ECO:0000256" key="6">
    <source>
        <dbReference type="RuleBase" id="RU363114"/>
    </source>
</evidence>
<evidence type="ECO:0000256" key="1">
    <source>
        <dbReference type="ARBA" id="ARBA00003534"/>
    </source>
</evidence>
<keyword evidence="6" id="KW-0378">Hydrolase</keyword>
<dbReference type="InterPro" id="IPR029058">
    <property type="entry name" value="AB_hydrolase_fold"/>
</dbReference>
<dbReference type="GO" id="GO:0071555">
    <property type="term" value="P:cell wall organization"/>
    <property type="evidence" value="ECO:0007669"/>
    <property type="project" value="UniProtKB-KW"/>
</dbReference>
<feature type="signal peptide" evidence="6">
    <location>
        <begin position="1"/>
        <end position="24"/>
    </location>
</feature>
<dbReference type="Proteomes" id="UP000077755">
    <property type="component" value="Chromosome 1"/>
</dbReference>
<keyword evidence="6" id="KW-0732">Signal</keyword>
<evidence type="ECO:0000313" key="8">
    <source>
        <dbReference type="Proteomes" id="UP000077755"/>
    </source>
</evidence>
<dbReference type="PANTHER" id="PTHR21562">
    <property type="entry name" value="NOTUM-RELATED"/>
    <property type="match status" value="1"/>
</dbReference>
<reference evidence="7" key="2">
    <citation type="submission" date="2022-03" db="EMBL/GenBank/DDBJ databases">
        <title>Draft title - Genomic analysis of global carrot germplasm unveils the trajectory of domestication and the origin of high carotenoid orange carrot.</title>
        <authorList>
            <person name="Iorizzo M."/>
            <person name="Ellison S."/>
            <person name="Senalik D."/>
            <person name="Macko-Podgorni A."/>
            <person name="Grzebelus D."/>
            <person name="Bostan H."/>
            <person name="Rolling W."/>
            <person name="Curaba J."/>
            <person name="Simon P."/>
        </authorList>
    </citation>
    <scope>NUCLEOTIDE SEQUENCE</scope>
    <source>
        <tissue evidence="7">Leaf</tissue>
    </source>
</reference>
<evidence type="ECO:0000313" key="7">
    <source>
        <dbReference type="EMBL" id="WOG81355.1"/>
    </source>
</evidence>
<reference evidence="7" key="1">
    <citation type="journal article" date="2016" name="Nat. Genet.">
        <title>A high-quality carrot genome assembly provides new insights into carotenoid accumulation and asterid genome evolution.</title>
        <authorList>
            <person name="Iorizzo M."/>
            <person name="Ellison S."/>
            <person name="Senalik D."/>
            <person name="Zeng P."/>
            <person name="Satapoomin P."/>
            <person name="Huang J."/>
            <person name="Bowman M."/>
            <person name="Iovene M."/>
            <person name="Sanseverino W."/>
            <person name="Cavagnaro P."/>
            <person name="Yildiz M."/>
            <person name="Macko-Podgorni A."/>
            <person name="Moranska E."/>
            <person name="Grzebelus E."/>
            <person name="Grzebelus D."/>
            <person name="Ashrafi H."/>
            <person name="Zheng Z."/>
            <person name="Cheng S."/>
            <person name="Spooner D."/>
            <person name="Van Deynze A."/>
            <person name="Simon P."/>
        </authorList>
    </citation>
    <scope>NUCLEOTIDE SEQUENCE</scope>
    <source>
        <tissue evidence="7">Leaf</tissue>
    </source>
</reference>
<evidence type="ECO:0000256" key="4">
    <source>
        <dbReference type="ARBA" id="ARBA00022512"/>
    </source>
</evidence>
<dbReference type="EC" id="3.1.1.-" evidence="6"/>
<protein>
    <recommendedName>
        <fullName evidence="6">Pectin acetylesterase</fullName>
        <ecNumber evidence="6">3.1.1.-</ecNumber>
    </recommendedName>
</protein>
<name>A0AAF0W4A6_DAUCS</name>
<dbReference type="AlphaFoldDB" id="A0AAF0W4A6"/>
<dbReference type="PANTHER" id="PTHR21562:SF93">
    <property type="entry name" value="PECTIN ACETYLESTERASE 8"/>
    <property type="match status" value="1"/>
</dbReference>
<dbReference type="InterPro" id="IPR004963">
    <property type="entry name" value="PAE/NOTUM"/>
</dbReference>
<organism evidence="7 8">
    <name type="scientific">Daucus carota subsp. sativus</name>
    <name type="common">Carrot</name>
    <dbReference type="NCBI Taxonomy" id="79200"/>
    <lineage>
        <taxon>Eukaryota</taxon>
        <taxon>Viridiplantae</taxon>
        <taxon>Streptophyta</taxon>
        <taxon>Embryophyta</taxon>
        <taxon>Tracheophyta</taxon>
        <taxon>Spermatophyta</taxon>
        <taxon>Magnoliopsida</taxon>
        <taxon>eudicotyledons</taxon>
        <taxon>Gunneridae</taxon>
        <taxon>Pentapetalae</taxon>
        <taxon>asterids</taxon>
        <taxon>campanulids</taxon>
        <taxon>Apiales</taxon>
        <taxon>Apiaceae</taxon>
        <taxon>Apioideae</taxon>
        <taxon>Scandiceae</taxon>
        <taxon>Daucinae</taxon>
        <taxon>Daucus</taxon>
        <taxon>Daucus sect. Daucus</taxon>
    </lineage>
</organism>
<comment type="subcellular location">
    <subcellularLocation>
        <location evidence="2 6">Secreted</location>
        <location evidence="2 6">Cell wall</location>
    </subcellularLocation>
</comment>
<dbReference type="GO" id="GO:0052793">
    <property type="term" value="F:pectin acetylesterase activity"/>
    <property type="evidence" value="ECO:0007669"/>
    <property type="project" value="TreeGrafter"/>
</dbReference>
<evidence type="ECO:0000256" key="5">
    <source>
        <dbReference type="ARBA" id="ARBA00023316"/>
    </source>
</evidence>
<gene>
    <name evidence="7" type="ORF">DCAR_0100501</name>
</gene>
<dbReference type="EMBL" id="CP093343">
    <property type="protein sequence ID" value="WOG81355.1"/>
    <property type="molecule type" value="Genomic_DNA"/>
</dbReference>
<sequence>MATARLAPWLLLLVCVLSVLRTESVDVVNTIVTDAVKKGAVCLDGTPPAYALHKGVGDAANNWLIYLEGGGWCATEAECVFRTTKDVGSTKRWAVEKSSLIAMLSDQESENPYFYNWTRVYVRYCDGSSYVGDREKPYVVRYHDVDPGNNTTVYFRGARVFKAVMEDLLEKGLKHASNALLTGCSAGGLGALLQCDNFRSILPEKAKVKCAADAGFFIDGTDIYGGHMHRERFAQIVQTHESQKNLPKSCTSKMDASLCMLPQNFVADIKTPLFVVNSVYDTWQIENILMPVKKDQLAVHDEFASCGHDIENCTCDQVKLWRGFQSEFYQALAQLNSSSSNGMFINACASHCQTQKQETWFGTSTMPKLRDRPGVGEAVGEWFVNDAEMRRVDYRTKTPLVCEYNPEEPHWNNHYTFRGTNLFNPAYTLADEIKRKTSLIPRCPAEIPAYFQQPLLCIAGLC</sequence>
<keyword evidence="6" id="KW-0964">Secreted</keyword>